<comment type="caution">
    <text evidence="1">The sequence shown here is derived from an EMBL/GenBank/DDBJ whole genome shotgun (WGS) entry which is preliminary data.</text>
</comment>
<dbReference type="InterPro" id="IPR021321">
    <property type="entry name" value="DUF2922"/>
</dbReference>
<dbReference type="Pfam" id="PF11148">
    <property type="entry name" value="DUF2922"/>
    <property type="match status" value="1"/>
</dbReference>
<protein>
    <submittedName>
        <fullName evidence="1">DUF2922 family protein</fullName>
    </submittedName>
</protein>
<evidence type="ECO:0000313" key="2">
    <source>
        <dbReference type="Proteomes" id="UP000295658"/>
    </source>
</evidence>
<proteinExistence type="predicted"/>
<accession>A0A4R1QDA2</accession>
<name>A0A4R1QDA2_9BACL</name>
<gene>
    <name evidence="1" type="ORF">EDD69_10742</name>
</gene>
<keyword evidence="2" id="KW-1185">Reference proteome</keyword>
<reference evidence="1 2" key="1">
    <citation type="submission" date="2019-03" db="EMBL/GenBank/DDBJ databases">
        <title>Genomic Encyclopedia of Type Strains, Phase IV (KMG-IV): sequencing the most valuable type-strain genomes for metagenomic binning, comparative biology and taxonomic classification.</title>
        <authorList>
            <person name="Goeker M."/>
        </authorList>
    </citation>
    <scope>NUCLEOTIDE SEQUENCE [LARGE SCALE GENOMIC DNA]</scope>
    <source>
        <strain evidence="1 2">DSM 24979</strain>
    </source>
</reference>
<organism evidence="1 2">
    <name type="scientific">Thermolongibacillus altinsuensis</name>
    <dbReference type="NCBI Taxonomy" id="575256"/>
    <lineage>
        <taxon>Bacteria</taxon>
        <taxon>Bacillati</taxon>
        <taxon>Bacillota</taxon>
        <taxon>Bacilli</taxon>
        <taxon>Bacillales</taxon>
        <taxon>Anoxybacillaceae</taxon>
        <taxon>Thermolongibacillus</taxon>
    </lineage>
</organism>
<sequence length="72" mass="7878">MEKTLELQFVNQEGKVVRLTIDQPLESLTDTQVANVMDLIIAANVFTSSGGDLVAKKGARIVSKEVLEWAFA</sequence>
<evidence type="ECO:0000313" key="1">
    <source>
        <dbReference type="EMBL" id="TCL49222.1"/>
    </source>
</evidence>
<dbReference type="RefSeq" id="WP_132948443.1">
    <property type="nucleotide sequence ID" value="NZ_BSVG01000003.1"/>
</dbReference>
<dbReference type="EMBL" id="SLUL01000007">
    <property type="protein sequence ID" value="TCL49222.1"/>
    <property type="molecule type" value="Genomic_DNA"/>
</dbReference>
<dbReference type="Proteomes" id="UP000295658">
    <property type="component" value="Unassembled WGS sequence"/>
</dbReference>
<dbReference type="AlphaFoldDB" id="A0A4R1QDA2"/>
<dbReference type="OrthoDB" id="2454247at2"/>